<gene>
    <name evidence="2" type="ORF">B0J12DRAFT_661388</name>
</gene>
<accession>A0ABQ8GDI3</accession>
<reference evidence="2 3" key="1">
    <citation type="journal article" date="2021" name="Nat. Commun.">
        <title>Genetic determinants of endophytism in the Arabidopsis root mycobiome.</title>
        <authorList>
            <person name="Mesny F."/>
            <person name="Miyauchi S."/>
            <person name="Thiergart T."/>
            <person name="Pickel B."/>
            <person name="Atanasova L."/>
            <person name="Karlsson M."/>
            <person name="Huettel B."/>
            <person name="Barry K.W."/>
            <person name="Haridas S."/>
            <person name="Chen C."/>
            <person name="Bauer D."/>
            <person name="Andreopoulos W."/>
            <person name="Pangilinan J."/>
            <person name="LaButti K."/>
            <person name="Riley R."/>
            <person name="Lipzen A."/>
            <person name="Clum A."/>
            <person name="Drula E."/>
            <person name="Henrissat B."/>
            <person name="Kohler A."/>
            <person name="Grigoriev I.V."/>
            <person name="Martin F.M."/>
            <person name="Hacquard S."/>
        </authorList>
    </citation>
    <scope>NUCLEOTIDE SEQUENCE [LARGE SCALE GENOMIC DNA]</scope>
    <source>
        <strain evidence="2 3">MPI-SDFR-AT-0080</strain>
    </source>
</reference>
<feature type="chain" id="PRO_5046731761" description="Secreted protein" evidence="1">
    <location>
        <begin position="18"/>
        <end position="88"/>
    </location>
</feature>
<protein>
    <recommendedName>
        <fullName evidence="4">Secreted protein</fullName>
    </recommendedName>
</protein>
<evidence type="ECO:0000256" key="1">
    <source>
        <dbReference type="SAM" id="SignalP"/>
    </source>
</evidence>
<comment type="caution">
    <text evidence="2">The sequence shown here is derived from an EMBL/GenBank/DDBJ whole genome shotgun (WGS) entry which is preliminary data.</text>
</comment>
<evidence type="ECO:0000313" key="3">
    <source>
        <dbReference type="Proteomes" id="UP000774617"/>
    </source>
</evidence>
<feature type="signal peptide" evidence="1">
    <location>
        <begin position="1"/>
        <end position="17"/>
    </location>
</feature>
<organism evidence="2 3">
    <name type="scientific">Macrophomina phaseolina</name>
    <dbReference type="NCBI Taxonomy" id="35725"/>
    <lineage>
        <taxon>Eukaryota</taxon>
        <taxon>Fungi</taxon>
        <taxon>Dikarya</taxon>
        <taxon>Ascomycota</taxon>
        <taxon>Pezizomycotina</taxon>
        <taxon>Dothideomycetes</taxon>
        <taxon>Dothideomycetes incertae sedis</taxon>
        <taxon>Botryosphaeriales</taxon>
        <taxon>Botryosphaeriaceae</taxon>
        <taxon>Macrophomina</taxon>
    </lineage>
</organism>
<proteinExistence type="predicted"/>
<keyword evidence="1" id="KW-0732">Signal</keyword>
<sequence>MVFLILCVLFSVGQVRRCRPNVMRGFIANASLVRLAAAWTDELVAAYLSACWPMLPHAASPACWLPCGCSRAENLGHALAVSGYTRRK</sequence>
<keyword evidence="3" id="KW-1185">Reference proteome</keyword>
<dbReference type="EMBL" id="JAGTJR010000011">
    <property type="protein sequence ID" value="KAH7052368.1"/>
    <property type="molecule type" value="Genomic_DNA"/>
</dbReference>
<evidence type="ECO:0008006" key="4">
    <source>
        <dbReference type="Google" id="ProtNLM"/>
    </source>
</evidence>
<name>A0ABQ8GDI3_9PEZI</name>
<evidence type="ECO:0000313" key="2">
    <source>
        <dbReference type="EMBL" id="KAH7052368.1"/>
    </source>
</evidence>
<dbReference type="Proteomes" id="UP000774617">
    <property type="component" value="Unassembled WGS sequence"/>
</dbReference>